<feature type="domain" description="Guanylate cyclase" evidence="2">
    <location>
        <begin position="465"/>
        <end position="597"/>
    </location>
</feature>
<dbReference type="Pfam" id="PF05226">
    <property type="entry name" value="CHASE2"/>
    <property type="match status" value="1"/>
</dbReference>
<name>A0A9D9N1G3_9SPIR</name>
<dbReference type="InterPro" id="IPR007890">
    <property type="entry name" value="CHASE2"/>
</dbReference>
<gene>
    <name evidence="3" type="ORF">IAA81_01510</name>
</gene>
<dbReference type="InterPro" id="IPR001054">
    <property type="entry name" value="A/G_cyclase"/>
</dbReference>
<dbReference type="SMART" id="SM01080">
    <property type="entry name" value="CHASE2"/>
    <property type="match status" value="1"/>
</dbReference>
<dbReference type="EMBL" id="JADIMM010000022">
    <property type="protein sequence ID" value="MBO8456887.1"/>
    <property type="molecule type" value="Genomic_DNA"/>
</dbReference>
<evidence type="ECO:0000313" key="3">
    <source>
        <dbReference type="EMBL" id="MBO8456887.1"/>
    </source>
</evidence>
<dbReference type="PANTHER" id="PTHR43081">
    <property type="entry name" value="ADENYLATE CYCLASE, TERMINAL-DIFFERENTIATION SPECIFIC-RELATED"/>
    <property type="match status" value="1"/>
</dbReference>
<dbReference type="PANTHER" id="PTHR43081:SF1">
    <property type="entry name" value="ADENYLATE CYCLASE, TERMINAL-DIFFERENTIATION SPECIFIC"/>
    <property type="match status" value="1"/>
</dbReference>
<comment type="caution">
    <text evidence="3">The sequence shown here is derived from an EMBL/GenBank/DDBJ whole genome shotgun (WGS) entry which is preliminary data.</text>
</comment>
<evidence type="ECO:0000256" key="1">
    <source>
        <dbReference type="SAM" id="Phobius"/>
    </source>
</evidence>
<protein>
    <submittedName>
        <fullName evidence="3">Adenylate/guanylate cyclase domain-containing protein</fullName>
    </submittedName>
</protein>
<keyword evidence="1" id="KW-0472">Membrane</keyword>
<dbReference type="InterPro" id="IPR029787">
    <property type="entry name" value="Nucleotide_cyclase"/>
</dbReference>
<dbReference type="InterPro" id="IPR050697">
    <property type="entry name" value="Adenylyl/Guanylyl_Cyclase_3/4"/>
</dbReference>
<dbReference type="PROSITE" id="PS50125">
    <property type="entry name" value="GUANYLATE_CYCLASE_2"/>
    <property type="match status" value="1"/>
</dbReference>
<dbReference type="Pfam" id="PF00211">
    <property type="entry name" value="Guanylate_cyc"/>
    <property type="match status" value="1"/>
</dbReference>
<feature type="transmembrane region" description="Helical" evidence="1">
    <location>
        <begin position="349"/>
        <end position="370"/>
    </location>
</feature>
<dbReference type="Gene3D" id="3.30.70.1230">
    <property type="entry name" value="Nucleotide cyclase"/>
    <property type="match status" value="1"/>
</dbReference>
<feature type="transmembrane region" description="Helical" evidence="1">
    <location>
        <begin position="377"/>
        <end position="397"/>
    </location>
</feature>
<reference evidence="3" key="2">
    <citation type="journal article" date="2021" name="PeerJ">
        <title>Extensive microbial diversity within the chicken gut microbiome revealed by metagenomics and culture.</title>
        <authorList>
            <person name="Gilroy R."/>
            <person name="Ravi A."/>
            <person name="Getino M."/>
            <person name="Pursley I."/>
            <person name="Horton D.L."/>
            <person name="Alikhan N.F."/>
            <person name="Baker D."/>
            <person name="Gharbi K."/>
            <person name="Hall N."/>
            <person name="Watson M."/>
            <person name="Adriaenssens E.M."/>
            <person name="Foster-Nyarko E."/>
            <person name="Jarju S."/>
            <person name="Secka A."/>
            <person name="Antonio M."/>
            <person name="Oren A."/>
            <person name="Chaudhuri R.R."/>
            <person name="La Ragione R."/>
            <person name="Hildebrand F."/>
            <person name="Pallen M.J."/>
        </authorList>
    </citation>
    <scope>NUCLEOTIDE SEQUENCE</scope>
    <source>
        <strain evidence="3">10532</strain>
    </source>
</reference>
<evidence type="ECO:0000259" key="2">
    <source>
        <dbReference type="PROSITE" id="PS50125"/>
    </source>
</evidence>
<keyword evidence="1" id="KW-1133">Transmembrane helix</keyword>
<feature type="transmembrane region" description="Helical" evidence="1">
    <location>
        <begin position="12"/>
        <end position="35"/>
    </location>
</feature>
<dbReference type="SUPFAM" id="SSF55073">
    <property type="entry name" value="Nucleotide cyclase"/>
    <property type="match status" value="1"/>
</dbReference>
<dbReference type="GO" id="GO:0035556">
    <property type="term" value="P:intracellular signal transduction"/>
    <property type="evidence" value="ECO:0007669"/>
    <property type="project" value="InterPro"/>
</dbReference>
<reference evidence="3" key="1">
    <citation type="submission" date="2020-10" db="EMBL/GenBank/DDBJ databases">
        <authorList>
            <person name="Gilroy R."/>
        </authorList>
    </citation>
    <scope>NUCLEOTIDE SEQUENCE</scope>
    <source>
        <strain evidence="3">10532</strain>
    </source>
</reference>
<feature type="transmembrane region" description="Helical" evidence="1">
    <location>
        <begin position="403"/>
        <end position="423"/>
    </location>
</feature>
<proteinExistence type="predicted"/>
<dbReference type="Proteomes" id="UP000823638">
    <property type="component" value="Unassembled WGS sequence"/>
</dbReference>
<sequence>MDGKKVKKIRSVFLVSFCACFFVILVNLTGIFDYLENKTYDYIMRMTSGFTKPSEDIILVILDQGSIEWGTDKNGWGWPWPRSAYGELVEFLDEGDAATCTFDIIFSDPSLYGYEDDETFGRICSGFGRTVHTVFFNNQSGNVTEWPEYVPVSSLSIEGFGNAFPVTEKAVFPVPELSVAAAQLGSITGIPDSDGVFRTQELFSVFNGIPVPSLAAAALIASGAEPKMKKTGKYVEFAGKKIPVIKEASVALKFKGNLDRYIPYSISEILKSKRLYDLSKERALTEEEAEDMFFVPSDFEGKHVFVGYYAPGLYDICSTPISTVYPGVGMHITLLDNILEESFIRYTGWPVLLVTSFFTALVITMVTIGIKKIIIGIPLDIGVLILFLFVSVGLLIFGIRIPVVLPFVTGVIAFVMAMIINYVTEGKQKKYLKTAFKQYLSPAVIEKLVADPSQLKLGGERKEITIFFSDVQGFTSISEKLDPVRLTELLNEYLSFMSGIIMNSGGTIDKYEGDAIIAFWNAPTSQPDHSLRGLAAAMECNLKLRERLPYFEEKYGVRLLTRIGMNTGFAVVGNMGSRERFDYTMVGDSVNLASRLEGLNKQFGTYFMCTEKTFTSANCILVNEGKSPVPGRKLATVAVVGKKDSVVVYEPMTQERFEREKKTLEIFDKGRDLFYAGDFINAMKVFETIKEKDIPSCFYWEKCRDFLNNPPENWKGVWVASSK</sequence>
<evidence type="ECO:0000313" key="4">
    <source>
        <dbReference type="Proteomes" id="UP000823638"/>
    </source>
</evidence>
<keyword evidence="1" id="KW-0812">Transmembrane</keyword>
<dbReference type="AlphaFoldDB" id="A0A9D9N1G3"/>
<organism evidence="3 4">
    <name type="scientific">Candidatus Gallitreponema excrementavium</name>
    <dbReference type="NCBI Taxonomy" id="2840840"/>
    <lineage>
        <taxon>Bacteria</taxon>
        <taxon>Pseudomonadati</taxon>
        <taxon>Spirochaetota</taxon>
        <taxon>Spirochaetia</taxon>
        <taxon>Spirochaetales</taxon>
        <taxon>Candidatus Gallitreponema</taxon>
    </lineage>
</organism>
<dbReference type="SMART" id="SM00044">
    <property type="entry name" value="CYCc"/>
    <property type="match status" value="1"/>
</dbReference>
<accession>A0A9D9N1G3</accession>
<dbReference type="GO" id="GO:0006171">
    <property type="term" value="P:cAMP biosynthetic process"/>
    <property type="evidence" value="ECO:0007669"/>
    <property type="project" value="TreeGrafter"/>
</dbReference>
<dbReference type="GO" id="GO:0004016">
    <property type="term" value="F:adenylate cyclase activity"/>
    <property type="evidence" value="ECO:0007669"/>
    <property type="project" value="UniProtKB-ARBA"/>
</dbReference>
<dbReference type="CDD" id="cd07302">
    <property type="entry name" value="CHD"/>
    <property type="match status" value="1"/>
</dbReference>